<dbReference type="EMBL" id="JARXVH010000006">
    <property type="protein sequence ID" value="MDH6217092.1"/>
    <property type="molecule type" value="Genomic_DNA"/>
</dbReference>
<sequence>MIALSSQDVLELPVDELALHVLEDMARTNAWNSYNYCLSYTTDEKYRAMGTHPARAVAEAVQWLLSHGMLASKPGDSNPQSIFVTRRGHQAVEQGIETVRSVNRLQDNLHPLIEAKARRQFLIGEYENAIFVSMKAVEVRVRQLAGFGDDVFGTDLMTKAFRQGGPLADPAAPAGEVVGTMMLFQGTYAVLRNPSGHREVSFDDVTEASEAVMTASLLMRMLDKIERRLNP</sequence>
<dbReference type="InterPro" id="IPR012654">
    <property type="entry name" value="CHP02391"/>
</dbReference>
<feature type="domain" description="Conserved hypothetical protein CHP02391" evidence="1">
    <location>
        <begin position="108"/>
        <end position="222"/>
    </location>
</feature>
<proteinExistence type="predicted"/>
<protein>
    <submittedName>
        <fullName evidence="2">Uncharacterized protein (TIGR02391 family)</fullName>
    </submittedName>
</protein>
<dbReference type="Pfam" id="PF09509">
    <property type="entry name" value="Hypoth_Ymh"/>
    <property type="match status" value="1"/>
</dbReference>
<accession>A0ABT6LLE5</accession>
<organism evidence="2 3">
    <name type="scientific">Streptomyces pseudovenezuelae</name>
    <dbReference type="NCBI Taxonomy" id="67350"/>
    <lineage>
        <taxon>Bacteria</taxon>
        <taxon>Bacillati</taxon>
        <taxon>Actinomycetota</taxon>
        <taxon>Actinomycetes</taxon>
        <taxon>Kitasatosporales</taxon>
        <taxon>Streptomycetaceae</taxon>
        <taxon>Streptomyces</taxon>
        <taxon>Streptomyces aurantiacus group</taxon>
    </lineage>
</organism>
<evidence type="ECO:0000313" key="2">
    <source>
        <dbReference type="EMBL" id="MDH6217092.1"/>
    </source>
</evidence>
<evidence type="ECO:0000259" key="1">
    <source>
        <dbReference type="Pfam" id="PF09509"/>
    </source>
</evidence>
<name>A0ABT6LLE5_9ACTN</name>
<reference evidence="2 3" key="1">
    <citation type="submission" date="2023-04" db="EMBL/GenBank/DDBJ databases">
        <title>Forest soil microbial communities from Buena Vista Peninsula, Colon Province, Panama.</title>
        <authorList>
            <person name="Bouskill N."/>
        </authorList>
    </citation>
    <scope>NUCLEOTIDE SEQUENCE [LARGE SCALE GENOMIC DNA]</scope>
    <source>
        <strain evidence="2 3">GGS1</strain>
    </source>
</reference>
<dbReference type="NCBIfam" id="TIGR02391">
    <property type="entry name" value="hypoth_ymh"/>
    <property type="match status" value="1"/>
</dbReference>
<gene>
    <name evidence="2" type="ORF">M2283_004410</name>
</gene>
<dbReference type="RefSeq" id="WP_280878022.1">
    <property type="nucleotide sequence ID" value="NZ_JARXVH010000006.1"/>
</dbReference>
<evidence type="ECO:0000313" key="3">
    <source>
        <dbReference type="Proteomes" id="UP001160499"/>
    </source>
</evidence>
<keyword evidence="3" id="KW-1185">Reference proteome</keyword>
<comment type="caution">
    <text evidence="2">The sequence shown here is derived from an EMBL/GenBank/DDBJ whole genome shotgun (WGS) entry which is preliminary data.</text>
</comment>
<dbReference type="Proteomes" id="UP001160499">
    <property type="component" value="Unassembled WGS sequence"/>
</dbReference>